<keyword evidence="2 4" id="KW-0479">Metal-binding</keyword>
<evidence type="ECO:0000256" key="3">
    <source>
        <dbReference type="ARBA" id="ARBA00023004"/>
    </source>
</evidence>
<dbReference type="InterPro" id="IPR004294">
    <property type="entry name" value="Carotenoid_Oase"/>
</dbReference>
<proteinExistence type="inferred from homology"/>
<dbReference type="Proteomes" id="UP000887540">
    <property type="component" value="Unplaced"/>
</dbReference>
<evidence type="ECO:0000256" key="2">
    <source>
        <dbReference type="ARBA" id="ARBA00022723"/>
    </source>
</evidence>
<name>A0A914EMT4_9BILA</name>
<evidence type="ECO:0000256" key="1">
    <source>
        <dbReference type="ARBA" id="ARBA00006787"/>
    </source>
</evidence>
<dbReference type="Pfam" id="PF03055">
    <property type="entry name" value="RPE65"/>
    <property type="match status" value="1"/>
</dbReference>
<dbReference type="GO" id="GO:0003834">
    <property type="term" value="F:beta-carotene 15,15'-dioxygenase activity"/>
    <property type="evidence" value="ECO:0007669"/>
    <property type="project" value="TreeGrafter"/>
</dbReference>
<dbReference type="WBParaSite" id="ACRNAN_scaffold8847.g13266.t1">
    <property type="protein sequence ID" value="ACRNAN_scaffold8847.g13266.t1"/>
    <property type="gene ID" value="ACRNAN_scaffold8847.g13266"/>
</dbReference>
<evidence type="ECO:0000256" key="4">
    <source>
        <dbReference type="PIRSR" id="PIRSR604294-1"/>
    </source>
</evidence>
<keyword evidence="3 4" id="KW-0408">Iron</keyword>
<reference evidence="6" key="1">
    <citation type="submission" date="2022-11" db="UniProtKB">
        <authorList>
            <consortium name="WormBaseParasite"/>
        </authorList>
    </citation>
    <scope>IDENTIFICATION</scope>
</reference>
<comment type="cofactor">
    <cofactor evidence="4">
        <name>Fe(2+)</name>
        <dbReference type="ChEBI" id="CHEBI:29033"/>
    </cofactor>
    <text evidence="4">Binds 1 Fe(2+) ion per subunit.</text>
</comment>
<feature type="binding site" evidence="4">
    <location>
        <position position="293"/>
    </location>
    <ligand>
        <name>Fe cation</name>
        <dbReference type="ChEBI" id="CHEBI:24875"/>
        <note>catalytic</note>
    </ligand>
</feature>
<evidence type="ECO:0000313" key="6">
    <source>
        <dbReference type="WBParaSite" id="ACRNAN_scaffold8847.g13266.t1"/>
    </source>
</evidence>
<dbReference type="GO" id="GO:0046872">
    <property type="term" value="F:metal ion binding"/>
    <property type="evidence" value="ECO:0007669"/>
    <property type="project" value="UniProtKB-KW"/>
</dbReference>
<dbReference type="GO" id="GO:0042574">
    <property type="term" value="P:retinal metabolic process"/>
    <property type="evidence" value="ECO:0007669"/>
    <property type="project" value="TreeGrafter"/>
</dbReference>
<dbReference type="PANTHER" id="PTHR10543">
    <property type="entry name" value="BETA-CAROTENE DIOXYGENASE"/>
    <property type="match status" value="1"/>
</dbReference>
<dbReference type="AlphaFoldDB" id="A0A914EMT4"/>
<keyword evidence="5" id="KW-1185">Reference proteome</keyword>
<evidence type="ECO:0000313" key="5">
    <source>
        <dbReference type="Proteomes" id="UP000887540"/>
    </source>
</evidence>
<accession>A0A914EMT4</accession>
<protein>
    <submittedName>
        <fullName evidence="6">Uncharacterized protein</fullName>
    </submittedName>
</protein>
<dbReference type="GO" id="GO:0010436">
    <property type="term" value="F:carotenoid dioxygenase activity"/>
    <property type="evidence" value="ECO:0007669"/>
    <property type="project" value="TreeGrafter"/>
</dbReference>
<comment type="similarity">
    <text evidence="1">Belongs to the carotenoid oxygenase family.</text>
</comment>
<feature type="binding site" evidence="4">
    <location>
        <position position="111"/>
    </location>
    <ligand>
        <name>Fe cation</name>
        <dbReference type="ChEBI" id="CHEBI:24875"/>
        <note>catalytic</note>
    </ligand>
</feature>
<dbReference type="GO" id="GO:0016121">
    <property type="term" value="P:carotene catabolic process"/>
    <property type="evidence" value="ECO:0007669"/>
    <property type="project" value="TreeGrafter"/>
</dbReference>
<sequence length="302" mass="33916">MDVGIHEHKDPDGTIWAGFDAFSSVGDPRKLPGYIHSITATNNYIIIPVTSLLFNPCMTTVTTNDTITRGTFAYSQFFDNVPLRFLIFNKKYKYWVTKTPLEAPSAMFVTHQLNAYEINEYNIMADMISYPNADVYSKYLYRDFLTTQLYPNVASITRFNLLLQQNKTVTSVLTPQPTLSVEFPQMNNAYRTKYYAWSYVVENPYSVGNSILKINVNDASGKQNLEYKAGSTVALNEPVFIAKPNSSAEDDGVLIIRGLDVGSEKALLVVVDAKTMTEIGRANVPILIPFGFHNKFFASDSL</sequence>
<dbReference type="PANTHER" id="PTHR10543:SF129">
    <property type="entry name" value="CAROTENOID OXYGENASE"/>
    <property type="match status" value="1"/>
</dbReference>
<organism evidence="5 6">
    <name type="scientific">Acrobeloides nanus</name>
    <dbReference type="NCBI Taxonomy" id="290746"/>
    <lineage>
        <taxon>Eukaryota</taxon>
        <taxon>Metazoa</taxon>
        <taxon>Ecdysozoa</taxon>
        <taxon>Nematoda</taxon>
        <taxon>Chromadorea</taxon>
        <taxon>Rhabditida</taxon>
        <taxon>Tylenchina</taxon>
        <taxon>Cephalobomorpha</taxon>
        <taxon>Cephaloboidea</taxon>
        <taxon>Cephalobidae</taxon>
        <taxon>Acrobeloides</taxon>
    </lineage>
</organism>
<feature type="binding site" evidence="4">
    <location>
        <position position="36"/>
    </location>
    <ligand>
        <name>Fe cation</name>
        <dbReference type="ChEBI" id="CHEBI:24875"/>
        <note>catalytic</note>
    </ligand>
</feature>